<dbReference type="GO" id="GO:0046872">
    <property type="term" value="F:metal ion binding"/>
    <property type="evidence" value="ECO:0007669"/>
    <property type="project" value="UniProtKB-KW"/>
</dbReference>
<dbReference type="Gene3D" id="2.20.25.90">
    <property type="entry name" value="ADC-like domains"/>
    <property type="match status" value="1"/>
</dbReference>
<evidence type="ECO:0000256" key="8">
    <source>
        <dbReference type="ARBA" id="ARBA00023004"/>
    </source>
</evidence>
<dbReference type="GO" id="GO:0043546">
    <property type="term" value="F:molybdopterin cofactor binding"/>
    <property type="evidence" value="ECO:0007669"/>
    <property type="project" value="InterPro"/>
</dbReference>
<dbReference type="SUPFAM" id="SSF50692">
    <property type="entry name" value="ADC-like"/>
    <property type="match status" value="1"/>
</dbReference>
<sequence>MFKLNRRNFIKLAASCGSILAGIGELSKVHALTGTLKLEDGGRDFSPDSKKERQAIPSACWQCVARDTILCYVEDGRFVKIEGNPASIRNRGKICAKGQAGINQVYDPDRVLYPMLRVGKRGEGKWKRISWDEALNLLVNGGDIAGHSVKGLKNLLDENHPEKFMFHYGRMKGSDSKIIKDNFLAAFGTKTIGNHTNICEGGKWVAQELIWGKHYDVNDVEHTNMILNFGCNFFETHTSHIQLAQRAINAMTERGVKLYTFDVRLSNTAAKSTEWIPIKPGSDLAVVLAMCNVIMSNELYDHDFIETWTTVTVEKLKAHLKRYTPEWADQLSGVPASRIKSLAIEFAKARPGTCISYRGPVAHYNGVDAERAFKMLDAICGYIDVKGGTCHGVGAKWKYPKVKPDKKPKQLKIIDGFPGDAAFPNHHVSHQVLKMIKDGRFGRPDIYMVYCYQPVYVNGECEENIQILKDETMVPFLVTVSPFYGETESLADLILPDVTYLERLSWDDMVCYDMIPEFYVRQPAVKPLGEARQFQDVAIELAKRLGLNLPFDSTEDFIKKSCEKSHVDYEYLKKHGVWHDPDEKPHYLSYTKTLNLDDYVGDNILFDSRTGVYWNWEKSKAKSKEEAVSKGYANTKNAYKGYIGQKIGDKVYAGFKPDKVNKSGKFEIYSELLKKKGFNPMPTWFPVPDIENKKDDELILSSYKVNVHTHSRTANCKWLSEIYHDNSALINPITARKRGIKNGDRIKIKSVVGEIIMKARVTEGIIPDLVAISFHLGHWQYGRFASGKKSPFGADNDHDLDLKWWSEHGVHPNWLIRNRPDRIGGQWLMNDEVVTVTKA</sequence>
<evidence type="ECO:0000256" key="5">
    <source>
        <dbReference type="ARBA" id="ARBA00022723"/>
    </source>
</evidence>
<comment type="cofactor">
    <cofactor evidence="1">
        <name>Mo-bis(molybdopterin guanine dinucleotide)</name>
        <dbReference type="ChEBI" id="CHEBI:60539"/>
    </cofactor>
</comment>
<accession>A0A1E3X8H3</accession>
<evidence type="ECO:0000256" key="7">
    <source>
        <dbReference type="ARBA" id="ARBA00023002"/>
    </source>
</evidence>
<dbReference type="GO" id="GO:0051539">
    <property type="term" value="F:4 iron, 4 sulfur cluster binding"/>
    <property type="evidence" value="ECO:0007669"/>
    <property type="project" value="UniProtKB-KW"/>
</dbReference>
<dbReference type="InterPro" id="IPR006656">
    <property type="entry name" value="Mopterin_OxRdtase"/>
</dbReference>
<dbReference type="InterPro" id="IPR006655">
    <property type="entry name" value="Mopterin_OxRdtase_prok_CS"/>
</dbReference>
<feature type="domain" description="4Fe-4S Mo/W bis-MGD-type" evidence="10">
    <location>
        <begin position="53"/>
        <end position="109"/>
    </location>
</feature>
<dbReference type="SMART" id="SM00926">
    <property type="entry name" value="Molybdop_Fe4S4"/>
    <property type="match status" value="1"/>
</dbReference>
<dbReference type="PANTHER" id="PTHR43742:SF9">
    <property type="entry name" value="TETRATHIONATE REDUCTASE SUBUNIT A"/>
    <property type="match status" value="1"/>
</dbReference>
<keyword evidence="9" id="KW-0411">Iron-sulfur</keyword>
<dbReference type="InterPro" id="IPR009010">
    <property type="entry name" value="Asp_de-COase-like_dom_sf"/>
</dbReference>
<dbReference type="Gene3D" id="3.30.2070.10">
    <property type="entry name" value="Formate dehydrogenase/DMSO reductase"/>
    <property type="match status" value="1"/>
</dbReference>
<dbReference type="PROSITE" id="PS51669">
    <property type="entry name" value="4FE4S_MOW_BIS_MGD"/>
    <property type="match status" value="1"/>
</dbReference>
<dbReference type="Gene3D" id="2.40.40.20">
    <property type="match status" value="1"/>
</dbReference>
<reference evidence="11 12" key="1">
    <citation type="submission" date="2016-07" db="EMBL/GenBank/DDBJ databases">
        <title>Draft genome of Scalindua rubra, obtained from a brine-seawater interface in the Red Sea, sheds light on salt adaptation in anammox bacteria.</title>
        <authorList>
            <person name="Speth D.R."/>
            <person name="Lagkouvardos I."/>
            <person name="Wang Y."/>
            <person name="Qian P.-Y."/>
            <person name="Dutilh B.E."/>
            <person name="Jetten M.S."/>
        </authorList>
    </citation>
    <scope>NUCLEOTIDE SEQUENCE [LARGE SCALE GENOMIC DNA]</scope>
    <source>
        <strain evidence="11">BSI-1</strain>
    </source>
</reference>
<dbReference type="Pfam" id="PF04879">
    <property type="entry name" value="Molybdop_Fe4S4"/>
    <property type="match status" value="1"/>
</dbReference>
<keyword evidence="3" id="KW-0004">4Fe-4S</keyword>
<dbReference type="SUPFAM" id="SSF53706">
    <property type="entry name" value="Formate dehydrogenase/DMSO reductase, domains 1-3"/>
    <property type="match status" value="1"/>
</dbReference>
<comment type="similarity">
    <text evidence="2">Belongs to the prokaryotic molybdopterin-containing oxidoreductase family.</text>
</comment>
<dbReference type="PROSITE" id="PS00932">
    <property type="entry name" value="MOLYBDOPTERIN_PROK_3"/>
    <property type="match status" value="1"/>
</dbReference>
<keyword evidence="8" id="KW-0408">Iron</keyword>
<dbReference type="Pfam" id="PF01568">
    <property type="entry name" value="Molydop_binding"/>
    <property type="match status" value="1"/>
</dbReference>
<evidence type="ECO:0000256" key="2">
    <source>
        <dbReference type="ARBA" id="ARBA00010312"/>
    </source>
</evidence>
<evidence type="ECO:0000313" key="11">
    <source>
        <dbReference type="EMBL" id="ODS31933.1"/>
    </source>
</evidence>
<organism evidence="11 12">
    <name type="scientific">Candidatus Scalindua rubra</name>
    <dbReference type="NCBI Taxonomy" id="1872076"/>
    <lineage>
        <taxon>Bacteria</taxon>
        <taxon>Pseudomonadati</taxon>
        <taxon>Planctomycetota</taxon>
        <taxon>Candidatus Brocadiia</taxon>
        <taxon>Candidatus Brocadiales</taxon>
        <taxon>Candidatus Scalinduaceae</taxon>
        <taxon>Candidatus Scalindua</taxon>
    </lineage>
</organism>
<evidence type="ECO:0000259" key="10">
    <source>
        <dbReference type="PROSITE" id="PS51669"/>
    </source>
</evidence>
<dbReference type="Proteomes" id="UP000094056">
    <property type="component" value="Unassembled WGS sequence"/>
</dbReference>
<keyword evidence="4" id="KW-0500">Molybdenum</keyword>
<evidence type="ECO:0000313" key="12">
    <source>
        <dbReference type="Proteomes" id="UP000094056"/>
    </source>
</evidence>
<dbReference type="GO" id="GO:0016491">
    <property type="term" value="F:oxidoreductase activity"/>
    <property type="evidence" value="ECO:0007669"/>
    <property type="project" value="UniProtKB-KW"/>
</dbReference>
<evidence type="ECO:0000256" key="6">
    <source>
        <dbReference type="ARBA" id="ARBA00022729"/>
    </source>
</evidence>
<keyword evidence="7" id="KW-0560">Oxidoreductase</keyword>
<dbReference type="Gene3D" id="3.40.50.740">
    <property type="match status" value="1"/>
</dbReference>
<comment type="caution">
    <text evidence="11">The sequence shown here is derived from an EMBL/GenBank/DDBJ whole genome shotgun (WGS) entry which is preliminary data.</text>
</comment>
<proteinExistence type="inferred from homology"/>
<name>A0A1E3X8H3_9BACT</name>
<gene>
    <name evidence="11" type="ORF">SCARUB_02942</name>
</gene>
<dbReference type="Gene3D" id="3.40.228.10">
    <property type="entry name" value="Dimethylsulfoxide Reductase, domain 2"/>
    <property type="match status" value="1"/>
</dbReference>
<evidence type="ECO:0000256" key="3">
    <source>
        <dbReference type="ARBA" id="ARBA00022485"/>
    </source>
</evidence>
<dbReference type="PANTHER" id="PTHR43742">
    <property type="entry name" value="TRIMETHYLAMINE-N-OXIDE REDUCTASE"/>
    <property type="match status" value="1"/>
</dbReference>
<dbReference type="Pfam" id="PF00384">
    <property type="entry name" value="Molybdopterin"/>
    <property type="match status" value="1"/>
</dbReference>
<dbReference type="InterPro" id="IPR006963">
    <property type="entry name" value="Mopterin_OxRdtase_4Fe-4S_dom"/>
</dbReference>
<keyword evidence="5" id="KW-0479">Metal-binding</keyword>
<dbReference type="InterPro" id="IPR050612">
    <property type="entry name" value="Prok_Mopterin_Oxidored"/>
</dbReference>
<evidence type="ECO:0000256" key="4">
    <source>
        <dbReference type="ARBA" id="ARBA00022505"/>
    </source>
</evidence>
<dbReference type="EMBL" id="MAYW01000086">
    <property type="protein sequence ID" value="ODS31933.1"/>
    <property type="molecule type" value="Genomic_DNA"/>
</dbReference>
<evidence type="ECO:0000256" key="9">
    <source>
        <dbReference type="ARBA" id="ARBA00023014"/>
    </source>
</evidence>
<protein>
    <recommendedName>
        <fullName evidence="10">4Fe-4S Mo/W bis-MGD-type domain-containing protein</fullName>
    </recommendedName>
</protein>
<dbReference type="InterPro" id="IPR006657">
    <property type="entry name" value="MoPterin_dinucl-bd_dom"/>
</dbReference>
<evidence type="ECO:0000256" key="1">
    <source>
        <dbReference type="ARBA" id="ARBA00001942"/>
    </source>
</evidence>
<keyword evidence="6" id="KW-0732">Signal</keyword>
<dbReference type="AlphaFoldDB" id="A0A1E3X8H3"/>